<dbReference type="Proteomes" id="UP000018922">
    <property type="component" value="Chromosome I"/>
</dbReference>
<proteinExistence type="predicted"/>
<dbReference type="AlphaFoldDB" id="V6F6Y6"/>
<evidence type="ECO:0000256" key="2">
    <source>
        <dbReference type="SAM" id="MobiDB-lite"/>
    </source>
</evidence>
<reference evidence="4 5" key="1">
    <citation type="journal article" date="2014" name="Genome Announc.">
        <title>Complete genome sequence of Magnetospirillum gryphiswaldense MSR-1.</title>
        <authorList>
            <person name="Wang X."/>
            <person name="Wang Q."/>
            <person name="Zhang W."/>
            <person name="Wang Y."/>
            <person name="Li L."/>
            <person name="Wen T."/>
            <person name="Zhang T."/>
            <person name="Zhang Y."/>
            <person name="Xu J."/>
            <person name="Hu J."/>
            <person name="Li S."/>
            <person name="Liu L."/>
            <person name="Liu J."/>
            <person name="Jiang W."/>
            <person name="Tian J."/>
            <person name="Li Y."/>
            <person name="Schuler D."/>
            <person name="Wang L."/>
            <person name="Li J."/>
        </authorList>
    </citation>
    <scope>NUCLEOTIDE SEQUENCE [LARGE SCALE GENOMIC DNA]</scope>
    <source>
        <strain evidence="5">DSM 6361 / JCM 21280 / NBRC 15271 / MSR-1</strain>
    </source>
</reference>
<dbReference type="SUPFAM" id="SSF56349">
    <property type="entry name" value="DNA breaking-rejoining enzymes"/>
    <property type="match status" value="1"/>
</dbReference>
<dbReference type="EMBL" id="HG794546">
    <property type="protein sequence ID" value="CDL00248.1"/>
    <property type="molecule type" value="Genomic_DNA"/>
</dbReference>
<dbReference type="GO" id="GO:0003677">
    <property type="term" value="F:DNA binding"/>
    <property type="evidence" value="ECO:0007669"/>
    <property type="project" value="InterPro"/>
</dbReference>
<evidence type="ECO:0000259" key="3">
    <source>
        <dbReference type="Pfam" id="PF20172"/>
    </source>
</evidence>
<evidence type="ECO:0000256" key="1">
    <source>
        <dbReference type="SAM" id="Coils"/>
    </source>
</evidence>
<protein>
    <submittedName>
        <fullName evidence="4">Phage integrase family protein</fullName>
    </submittedName>
</protein>
<name>V6F6Y6_MAGGM</name>
<accession>V6F6Y6</accession>
<dbReference type="InterPro" id="IPR011010">
    <property type="entry name" value="DNA_brk_join_enz"/>
</dbReference>
<feature type="region of interest" description="Disordered" evidence="2">
    <location>
        <begin position="355"/>
        <end position="376"/>
    </location>
</feature>
<dbReference type="eggNOG" id="COG0582">
    <property type="taxonomic scope" value="Bacteria"/>
</dbReference>
<organism evidence="4 5">
    <name type="scientific">Magnetospirillum gryphiswaldense (strain DSM 6361 / JCM 21280 / NBRC 15271 / MSR-1)</name>
    <dbReference type="NCBI Taxonomy" id="431944"/>
    <lineage>
        <taxon>Bacteria</taxon>
        <taxon>Pseudomonadati</taxon>
        <taxon>Pseudomonadota</taxon>
        <taxon>Alphaproteobacteria</taxon>
        <taxon>Rhodospirillales</taxon>
        <taxon>Rhodospirillaceae</taxon>
        <taxon>Magnetospirillum</taxon>
    </lineage>
</organism>
<feature type="coiled-coil region" evidence="1">
    <location>
        <begin position="143"/>
        <end position="170"/>
    </location>
</feature>
<sequence length="376" mass="42338">MSVAQHTIRRGGTYHLRCRVPFDLVAVLGRSEIHRSLGTACPKEGKRRAIRLYGLFVDIFDGVRVMAETKEEWLAQLAAMDAKSRADRIGELFDLATLCVKEAEQERALREKRDGQIREMGEHLGYFIGQLADSVSPERLALLEHWKATFSALTRDRDDLKRQRDELADSATVAQGAELISAITRRLGLPLVSATTPTVSQFLNDTYAKERRLADDSHRHITNFISLFAKITGDKRLADYTRTDVVDYVRTLERLSRSTGKSPEDKTASVKRLLEKSVGKPTMNATTIGKHVQHVKGFFNTARKHLNFTTSDTIDQMFDGIDLSDFVPSIQKRKIWSIDKLNALFNTPIWQGTFRPRQIDRPGSSTCQGGHVTVGP</sequence>
<dbReference type="Pfam" id="PF20172">
    <property type="entry name" value="DUF6538"/>
    <property type="match status" value="1"/>
</dbReference>
<feature type="domain" description="DUF6538" evidence="3">
    <location>
        <begin position="6"/>
        <end position="64"/>
    </location>
</feature>
<gene>
    <name evidence="4" type="ordered locus">MGMSRv2__3033</name>
</gene>
<keyword evidence="1" id="KW-0175">Coiled coil</keyword>
<dbReference type="STRING" id="1430440.MGMSRv2__3033"/>
<evidence type="ECO:0000313" key="5">
    <source>
        <dbReference type="Proteomes" id="UP000018922"/>
    </source>
</evidence>
<evidence type="ECO:0000313" key="4">
    <source>
        <dbReference type="EMBL" id="CDL00248.1"/>
    </source>
</evidence>
<dbReference type="InterPro" id="IPR046668">
    <property type="entry name" value="DUF6538"/>
</dbReference>
<keyword evidence="5" id="KW-1185">Reference proteome</keyword>
<dbReference type="KEGG" id="mgy:MGMSRv2__3033"/>
<dbReference type="HOGENOM" id="CLU_735280_0_0_5"/>